<protein>
    <submittedName>
        <fullName evidence="1">Uncharacterized protein</fullName>
    </submittedName>
</protein>
<gene>
    <name evidence="1" type="ORF">GCM10022228_04920</name>
</gene>
<evidence type="ECO:0000313" key="1">
    <source>
        <dbReference type="EMBL" id="GAA3897215.1"/>
    </source>
</evidence>
<organism evidence="1 2">
    <name type="scientific">Halomonas cibimaris</name>
    <dbReference type="NCBI Taxonomy" id="657012"/>
    <lineage>
        <taxon>Bacteria</taxon>
        <taxon>Pseudomonadati</taxon>
        <taxon>Pseudomonadota</taxon>
        <taxon>Gammaproteobacteria</taxon>
        <taxon>Oceanospirillales</taxon>
        <taxon>Halomonadaceae</taxon>
        <taxon>Halomonas</taxon>
    </lineage>
</organism>
<sequence>MLTGEALKPSVLKNPHRPNLYYVKYNTKCDTYPLLAATPAYVGSCLGQAFSRLVGYIAY</sequence>
<dbReference type="EMBL" id="BAAAZT010000021">
    <property type="protein sequence ID" value="GAA3897215.1"/>
    <property type="molecule type" value="Genomic_DNA"/>
</dbReference>
<keyword evidence="2" id="KW-1185">Reference proteome</keyword>
<proteinExistence type="predicted"/>
<comment type="caution">
    <text evidence="1">The sequence shown here is derived from an EMBL/GenBank/DDBJ whole genome shotgun (WGS) entry which is preliminary data.</text>
</comment>
<reference evidence="2" key="1">
    <citation type="journal article" date="2019" name="Int. J. Syst. Evol. Microbiol.">
        <title>The Global Catalogue of Microorganisms (GCM) 10K type strain sequencing project: providing services to taxonomists for standard genome sequencing and annotation.</title>
        <authorList>
            <consortium name="The Broad Institute Genomics Platform"/>
            <consortium name="The Broad Institute Genome Sequencing Center for Infectious Disease"/>
            <person name="Wu L."/>
            <person name="Ma J."/>
        </authorList>
    </citation>
    <scope>NUCLEOTIDE SEQUENCE [LARGE SCALE GENOMIC DNA]</scope>
    <source>
        <strain evidence="2">JCM 16914</strain>
    </source>
</reference>
<dbReference type="Proteomes" id="UP001500133">
    <property type="component" value="Unassembled WGS sequence"/>
</dbReference>
<accession>A0ABP7LE54</accession>
<evidence type="ECO:0000313" key="2">
    <source>
        <dbReference type="Proteomes" id="UP001500133"/>
    </source>
</evidence>
<name>A0ABP7LE54_9GAMM</name>